<dbReference type="PROSITE" id="PS50088">
    <property type="entry name" value="ANK_REPEAT"/>
    <property type="match status" value="21"/>
</dbReference>
<dbReference type="GO" id="GO:0016020">
    <property type="term" value="C:membrane"/>
    <property type="evidence" value="ECO:0007669"/>
    <property type="project" value="UniProtKB-SubCell"/>
</dbReference>
<feature type="repeat" description="ANK" evidence="9">
    <location>
        <begin position="485"/>
        <end position="517"/>
    </location>
</feature>
<feature type="compositionally biased region" description="Polar residues" evidence="10">
    <location>
        <begin position="22"/>
        <end position="38"/>
    </location>
</feature>
<accession>A0AAV8W0D7</accession>
<keyword evidence="3" id="KW-0963">Cytoplasm</keyword>
<gene>
    <name evidence="13" type="ORF">NQ315_006298</name>
</gene>
<feature type="domain" description="Death" evidence="11">
    <location>
        <begin position="1521"/>
        <end position="1599"/>
    </location>
</feature>
<dbReference type="SUPFAM" id="SSF47986">
    <property type="entry name" value="DEATH domain"/>
    <property type="match status" value="1"/>
</dbReference>
<feature type="repeat" description="ANK" evidence="9">
    <location>
        <begin position="192"/>
        <end position="215"/>
    </location>
</feature>
<keyword evidence="4" id="KW-0597">Phosphoprotein</keyword>
<evidence type="ECO:0000256" key="1">
    <source>
        <dbReference type="ARBA" id="ARBA00004245"/>
    </source>
</evidence>
<evidence type="ECO:0000256" key="7">
    <source>
        <dbReference type="ARBA" id="ARBA00023136"/>
    </source>
</evidence>
<feature type="compositionally biased region" description="Polar residues" evidence="10">
    <location>
        <begin position="2174"/>
        <end position="2183"/>
    </location>
</feature>
<dbReference type="Gene3D" id="2.60.220.30">
    <property type="match status" value="2"/>
</dbReference>
<feature type="repeat" description="ANK" evidence="9">
    <location>
        <begin position="93"/>
        <end position="125"/>
    </location>
</feature>
<feature type="domain" description="ZU5" evidence="12">
    <location>
        <begin position="1187"/>
        <end position="1335"/>
    </location>
</feature>
<dbReference type="PANTHER" id="PTHR24123">
    <property type="entry name" value="ANKYRIN REPEAT-CONTAINING"/>
    <property type="match status" value="1"/>
</dbReference>
<dbReference type="SMART" id="SM00005">
    <property type="entry name" value="DEATH"/>
    <property type="match status" value="1"/>
</dbReference>
<feature type="repeat" description="ANK" evidence="9">
    <location>
        <begin position="353"/>
        <end position="385"/>
    </location>
</feature>
<feature type="repeat" description="ANK" evidence="9">
    <location>
        <begin position="683"/>
        <end position="715"/>
    </location>
</feature>
<dbReference type="FunFam" id="1.25.40.20:FF:000095">
    <property type="entry name" value="Ankyrin 2, isoform J"/>
    <property type="match status" value="1"/>
</dbReference>
<feature type="repeat" description="ANK" evidence="9">
    <location>
        <begin position="650"/>
        <end position="682"/>
    </location>
</feature>
<dbReference type="PRINTS" id="PR01415">
    <property type="entry name" value="ANKYRIN"/>
</dbReference>
<feature type="repeat" description="ANK" evidence="9">
    <location>
        <begin position="254"/>
        <end position="286"/>
    </location>
</feature>
<dbReference type="FunFam" id="2.60.220.30:FF:000009">
    <property type="entry name" value="Ankyrin 2, isoform G"/>
    <property type="match status" value="1"/>
</dbReference>
<evidence type="ECO:0000313" key="13">
    <source>
        <dbReference type="EMBL" id="KAJ8919769.1"/>
    </source>
</evidence>
<keyword evidence="8" id="KW-0206">Cytoskeleton</keyword>
<evidence type="ECO:0000256" key="3">
    <source>
        <dbReference type="ARBA" id="ARBA00022490"/>
    </source>
</evidence>
<dbReference type="PROSITE" id="PS51145">
    <property type="entry name" value="ZU5"/>
    <property type="match status" value="2"/>
</dbReference>
<dbReference type="Proteomes" id="UP001159042">
    <property type="component" value="Unassembled WGS sequence"/>
</dbReference>
<evidence type="ECO:0000256" key="8">
    <source>
        <dbReference type="ARBA" id="ARBA00023212"/>
    </source>
</evidence>
<evidence type="ECO:0000256" key="6">
    <source>
        <dbReference type="ARBA" id="ARBA00023043"/>
    </source>
</evidence>
<keyword evidence="14" id="KW-1185">Reference proteome</keyword>
<feature type="region of interest" description="Disordered" evidence="10">
    <location>
        <begin position="1"/>
        <end position="38"/>
    </location>
</feature>
<dbReference type="SMART" id="SM00248">
    <property type="entry name" value="ANK"/>
    <property type="match status" value="24"/>
</dbReference>
<evidence type="ECO:0000313" key="14">
    <source>
        <dbReference type="Proteomes" id="UP001159042"/>
    </source>
</evidence>
<dbReference type="PANTHER" id="PTHR24123:SF141">
    <property type="entry name" value="ANKYRIN 2, ISOFORM U"/>
    <property type="match status" value="1"/>
</dbReference>
<feature type="repeat" description="ANK" evidence="9">
    <location>
        <begin position="617"/>
        <end position="649"/>
    </location>
</feature>
<dbReference type="InterPro" id="IPR051165">
    <property type="entry name" value="Multifunctional_ANK_Repeat"/>
</dbReference>
<feature type="compositionally biased region" description="Basic and acidic residues" evidence="10">
    <location>
        <begin position="1628"/>
        <end position="1666"/>
    </location>
</feature>
<reference evidence="13 14" key="1">
    <citation type="journal article" date="2023" name="Insect Mol. Biol.">
        <title>Genome sequencing provides insights into the evolution of gene families encoding plant cell wall-degrading enzymes in longhorned beetles.</title>
        <authorList>
            <person name="Shin N.R."/>
            <person name="Okamura Y."/>
            <person name="Kirsch R."/>
            <person name="Pauchet Y."/>
        </authorList>
    </citation>
    <scope>NUCLEOTIDE SEQUENCE [LARGE SCALE GENOMIC DNA]</scope>
    <source>
        <strain evidence="13">EAD_L_NR</strain>
    </source>
</reference>
<dbReference type="FunFam" id="2.60.220.30:FF:000001">
    <property type="entry name" value="Ankyrin-3 isoform 2"/>
    <property type="match status" value="1"/>
</dbReference>
<dbReference type="InterPro" id="IPR040745">
    <property type="entry name" value="Ankyrin_UPA"/>
</dbReference>
<proteinExistence type="predicted"/>
<feature type="repeat" description="ANK" evidence="9">
    <location>
        <begin position="419"/>
        <end position="451"/>
    </location>
</feature>
<evidence type="ECO:0000259" key="12">
    <source>
        <dbReference type="PROSITE" id="PS51145"/>
    </source>
</evidence>
<organism evidence="13 14">
    <name type="scientific">Exocentrus adspersus</name>
    <dbReference type="NCBI Taxonomy" id="1586481"/>
    <lineage>
        <taxon>Eukaryota</taxon>
        <taxon>Metazoa</taxon>
        <taxon>Ecdysozoa</taxon>
        <taxon>Arthropoda</taxon>
        <taxon>Hexapoda</taxon>
        <taxon>Insecta</taxon>
        <taxon>Pterygota</taxon>
        <taxon>Neoptera</taxon>
        <taxon>Endopterygota</taxon>
        <taxon>Coleoptera</taxon>
        <taxon>Polyphaga</taxon>
        <taxon>Cucujiformia</taxon>
        <taxon>Chrysomeloidea</taxon>
        <taxon>Cerambycidae</taxon>
        <taxon>Lamiinae</taxon>
        <taxon>Acanthocinini</taxon>
        <taxon>Exocentrus</taxon>
    </lineage>
</organism>
<dbReference type="Pfam" id="PF00531">
    <property type="entry name" value="Death"/>
    <property type="match status" value="1"/>
</dbReference>
<name>A0AAV8W0D7_9CUCU</name>
<feature type="repeat" description="ANK" evidence="9">
    <location>
        <begin position="749"/>
        <end position="781"/>
    </location>
</feature>
<keyword evidence="7" id="KW-0472">Membrane</keyword>
<feature type="repeat" description="ANK" evidence="9">
    <location>
        <begin position="452"/>
        <end position="484"/>
    </location>
</feature>
<dbReference type="PROSITE" id="PS50017">
    <property type="entry name" value="DEATH_DOMAIN"/>
    <property type="match status" value="1"/>
</dbReference>
<dbReference type="EMBL" id="JANEYG010000016">
    <property type="protein sequence ID" value="KAJ8919769.1"/>
    <property type="molecule type" value="Genomic_DNA"/>
</dbReference>
<dbReference type="SMART" id="SM00218">
    <property type="entry name" value="ZU5"/>
    <property type="match status" value="1"/>
</dbReference>
<feature type="repeat" description="ANK" evidence="9">
    <location>
        <begin position="126"/>
        <end position="158"/>
    </location>
</feature>
<evidence type="ECO:0000256" key="2">
    <source>
        <dbReference type="ARBA" id="ARBA00004370"/>
    </source>
</evidence>
<dbReference type="InterPro" id="IPR000906">
    <property type="entry name" value="ZU5_dom"/>
</dbReference>
<feature type="repeat" description="ANK" evidence="9">
    <location>
        <begin position="782"/>
        <end position="814"/>
    </location>
</feature>
<dbReference type="Gene3D" id="2.60.40.2660">
    <property type="match status" value="1"/>
</dbReference>
<dbReference type="InterPro" id="IPR011029">
    <property type="entry name" value="DEATH-like_dom_sf"/>
</dbReference>
<feature type="compositionally biased region" description="Polar residues" evidence="10">
    <location>
        <begin position="1967"/>
        <end position="1981"/>
    </location>
</feature>
<dbReference type="Pfam" id="PF17809">
    <property type="entry name" value="UPA_2"/>
    <property type="match status" value="1"/>
</dbReference>
<feature type="region of interest" description="Disordered" evidence="10">
    <location>
        <begin position="1967"/>
        <end position="1986"/>
    </location>
</feature>
<dbReference type="Pfam" id="PF00791">
    <property type="entry name" value="ZU5"/>
    <property type="match status" value="1"/>
</dbReference>
<dbReference type="CDD" id="cd08317">
    <property type="entry name" value="Death_ank"/>
    <property type="match status" value="1"/>
</dbReference>
<sequence>MALGNGSTPNGGVTQEKAPVVNGTNMETLPRTGKQTDPNTAFLRAARAGQLDKIQEYLDSGTVRDINTSNASNGSDLSMHSNEVIVVFLKFQNGLNALHLASKEGHVEIVRELLKRGAIVDAATKKGNTSLHIASLAGQEDVVRLLVQHNASLNVQSQNGFTPLYMAAQENHDGVVRYLLSKGANQTLATEDGFTPLAVAMQQGHDKVVAVLLENDTRGKVRLPALHIAAKKDDVKAAALLLQNEHNPDVTSKSGFTPLHIAAHYGNDKVASLLYEKGADVNYTAKHNITPLHVACKWGKINMVTLLVAKGADIQAKTRDGLTPLHCAARSGHDQVVDMLLENGAPMHAKTKNGLAPLHMAAQGEHVDAARILLYHGAPVDEVTVDYLTALHVAAHCGHVRVAKLLLDRGADPNARALNGFTPLHIACKKNRLKMVELLLKHGASISATTESGLTPLHVASFMGCMNIVIYLLQHDASPDIPTVRGETPLHLAARANQTDIIRILLRNGAAVDAKAREEQTPLHVASRLGNVDIVMLLLQHGAQPHATTKDLYTPLHIAAKEGQEEVASVLLDNGADLTATTKKGFTPLHLAAKYGHLNVARLLLQRDAPADAQGKNGVTPLHVAAHYDHQPVALLLLDKGASPHATAKNGHTPLHIAARKNQMDIATTLLEYGAQADAESKAGFTPLHLSSQEGHSDMSSLLLDHQANPNHAAKNGLTPLHLCAQEDRVPVAHLLLKAGAQKDAQTKQGYTPLHVACHHGHVNMVRLLIEQGAEVNPVTSAGYTPLHQAAQQGHVLVISLLLKNKADPNAVTNNGQTALGIANKLGYISVVEELKVVTETNITTTTTVNIEEKYKVVAPEAMQETFMSDSEDEGGGVDEPPVAYGRPTHAQHVYLPFYQGHMTYTRDDPLLNDKQQYNYMTVDDMKSLGDDSMRLDVTSDEKSEYNRNSMAPSHISNELIITPHHVKDYYASNVYSAPDNVDINRQPITAGQSMSESLCSGEWTRLEYSLRRLGPKSQGSGLCRESFLVSFIVDARGGAMRGCRHSGVRVIVPPRCAASPTRITCRYVRPQRTPHPPPLMEGEALASRLLELGPVGARFLGPVIIEVPHFASLRGKQREIIVLRSDNGETWKEHTLEANEEAIQDVLNHSFDGEELSQIEDLHTNRITRILTNDFPHYFAVVSRVRQEVHAIGPDGGTVSSSAVPLVQAVFPPNALTKKIRVGLQAQAVEPELVSKLLGHGVAVSPIVTVEPRRRKFHKAITLSMPAPKAHSQGMINQYQGTTNTTLRLLCSITGGQNKAVWEDVTGSTPLTFVKDCVSFTTTVSARFWLMDCRNVSDAARMATELYTQAAHVPFMAKFVVFAKRVSALEARVRVFCMTDDKEDKTLEHQEHFTEIAKSRDVEVMEGKDVFMEFAGNLVPVLQSGDQPKLDFKAFRENRLAFNMRLRDPDEEAVGRIVFMSDAKVARGEPNQTPLCTLNLILPKDVLPDRDSQSDLLSLDKDHSYLQHGGISKPDTIHRADFRLSDICNLLHEDWEKLAMELDIPPSDIALIKDEYPDNYPQQGMIMFRLWLRQKANKATGNKLEQALNKIGRQDIVDKCICNVELVTDDMEKALAKIHLDQSGFDNLKDELGPSRDTSLRRDVQIDKSFQDSQEDLDKSSRSDDNQVSGKDVTDTTSEYLSVKNDASEKLDNANTEIIEEITHQLNHLQSTPKAKVDTNANTPPPSPAELYLDKENVLNRNFIQNEAVRGEQRLEDADDTFVDRIAVLRKNVSDTLTFLHQERNDFLPEEDVIIPSRKDDHISKEIDLGSINLKTPKRSTSDYDDTVIIKEGLDAIIEPYIECVRTQKSIDDKFRAVAEEEVTGVIKEAETVVNDKISSTPKSIRFQDEIFDSTKETADSLFEDLKTTTEDSLNNLESLKDDSISAAQEKSEEAFKFLENEASSPCISDSASFIQREVDSTFTADSSTTIPVSPKSPRSSIPVAKTRKSLEKEKDVDIFLNEDVCVSPTDSELLSRIPVAMKAGKVKTIKKHSKDPLKEFVALSKDVNWDDDEETTKIIRTVTSDPIVKTTVTRITSDNLPDNVKSKIPVLHTEALSPLEVAERYSVEASPSPKSKIPVLKTETTRIVSPEHAVESVVSPGSRVSTKSIDSDSDEDSRRSPPLKGILKKTSVRTIGSSSGSDVALHEEGAELSDDDSEDFYQQEPQYTVTTTEEIDPVTGAKITRTVRTVSQMITSPGGQHESDYRHSMQTVLDQFMAEERNPH</sequence>
<feature type="domain" description="ZU5" evidence="12">
    <location>
        <begin position="1028"/>
        <end position="1185"/>
    </location>
</feature>
<feature type="repeat" description="ANK" evidence="9">
    <location>
        <begin position="518"/>
        <end position="550"/>
    </location>
</feature>
<feature type="repeat" description="ANK" evidence="9">
    <location>
        <begin position="287"/>
        <end position="319"/>
    </location>
</feature>
<keyword evidence="6 9" id="KW-0040">ANK repeat</keyword>
<feature type="repeat" description="ANK" evidence="9">
    <location>
        <begin position="551"/>
        <end position="583"/>
    </location>
</feature>
<keyword evidence="5" id="KW-0677">Repeat</keyword>
<dbReference type="Pfam" id="PF00023">
    <property type="entry name" value="Ank"/>
    <property type="match status" value="4"/>
</dbReference>
<evidence type="ECO:0000256" key="4">
    <source>
        <dbReference type="ARBA" id="ARBA00022553"/>
    </source>
</evidence>
<evidence type="ECO:0000256" key="5">
    <source>
        <dbReference type="ARBA" id="ARBA00022737"/>
    </source>
</evidence>
<evidence type="ECO:0008006" key="15">
    <source>
        <dbReference type="Google" id="ProtNLM"/>
    </source>
</evidence>
<evidence type="ECO:0000259" key="11">
    <source>
        <dbReference type="PROSITE" id="PS50017"/>
    </source>
</evidence>
<comment type="subcellular location">
    <subcellularLocation>
        <location evidence="1">Cytoplasm</location>
        <location evidence="1">Cytoskeleton</location>
    </subcellularLocation>
    <subcellularLocation>
        <location evidence="2">Membrane</location>
    </subcellularLocation>
</comment>
<feature type="repeat" description="ANK" evidence="9">
    <location>
        <begin position="159"/>
        <end position="191"/>
    </location>
</feature>
<feature type="repeat" description="ANK" evidence="9">
    <location>
        <begin position="584"/>
        <end position="616"/>
    </location>
</feature>
<dbReference type="FunFam" id="1.25.40.20:FF:000001">
    <property type="entry name" value="Ankyrin-2 isoform 2"/>
    <property type="match status" value="1"/>
</dbReference>
<feature type="repeat" description="ANK" evidence="9">
    <location>
        <begin position="386"/>
        <end position="418"/>
    </location>
</feature>
<dbReference type="Pfam" id="PF12796">
    <property type="entry name" value="Ank_2"/>
    <property type="match status" value="7"/>
</dbReference>
<dbReference type="SUPFAM" id="SSF48403">
    <property type="entry name" value="Ankyrin repeat"/>
    <property type="match status" value="2"/>
</dbReference>
<dbReference type="PROSITE" id="PS50297">
    <property type="entry name" value="ANK_REP_REGION"/>
    <property type="match status" value="21"/>
</dbReference>
<dbReference type="GO" id="GO:0005856">
    <property type="term" value="C:cytoskeleton"/>
    <property type="evidence" value="ECO:0007669"/>
    <property type="project" value="UniProtKB-SubCell"/>
</dbReference>
<dbReference type="GO" id="GO:0007165">
    <property type="term" value="P:signal transduction"/>
    <property type="evidence" value="ECO:0007669"/>
    <property type="project" value="InterPro"/>
</dbReference>
<feature type="region of interest" description="Disordered" evidence="10">
    <location>
        <begin position="2134"/>
        <end position="2200"/>
    </location>
</feature>
<dbReference type="InterPro" id="IPR000488">
    <property type="entry name" value="Death_dom"/>
</dbReference>
<feature type="repeat" description="ANK" evidence="9">
    <location>
        <begin position="320"/>
        <end position="352"/>
    </location>
</feature>
<dbReference type="InterPro" id="IPR036770">
    <property type="entry name" value="Ankyrin_rpt-contain_sf"/>
</dbReference>
<dbReference type="Gene3D" id="1.10.533.10">
    <property type="entry name" value="Death Domain, Fas"/>
    <property type="match status" value="1"/>
</dbReference>
<dbReference type="InterPro" id="IPR002110">
    <property type="entry name" value="Ankyrin_rpt"/>
</dbReference>
<feature type="repeat" description="ANK" evidence="9">
    <location>
        <begin position="716"/>
        <end position="748"/>
    </location>
</feature>
<evidence type="ECO:0000256" key="10">
    <source>
        <dbReference type="SAM" id="MobiDB-lite"/>
    </source>
</evidence>
<dbReference type="Gene3D" id="1.25.40.20">
    <property type="entry name" value="Ankyrin repeat-containing domain"/>
    <property type="match status" value="3"/>
</dbReference>
<feature type="compositionally biased region" description="Polar residues" evidence="10">
    <location>
        <begin position="1"/>
        <end position="13"/>
    </location>
</feature>
<protein>
    <recommendedName>
        <fullName evidence="15">Ankyrin-3-like</fullName>
    </recommendedName>
</protein>
<dbReference type="FunFam" id="1.25.40.20:FF:000003">
    <property type="entry name" value="Ankyrin, isoform B"/>
    <property type="match status" value="1"/>
</dbReference>
<comment type="caution">
    <text evidence="13">The sequence shown here is derived from an EMBL/GenBank/DDBJ whole genome shotgun (WGS) entry which is preliminary data.</text>
</comment>
<evidence type="ECO:0000256" key="9">
    <source>
        <dbReference type="PROSITE-ProRule" id="PRU00023"/>
    </source>
</evidence>
<feature type="region of interest" description="Disordered" evidence="10">
    <location>
        <begin position="1627"/>
        <end position="1688"/>
    </location>
</feature>